<evidence type="ECO:0000313" key="12">
    <source>
        <dbReference type="Proteomes" id="UP000792063"/>
    </source>
</evidence>
<evidence type="ECO:0000313" key="11">
    <source>
        <dbReference type="EMBL" id="KAG2520405.1"/>
    </source>
</evidence>
<organism evidence="11 12">
    <name type="scientific">Phytophthora kernoviae</name>
    <dbReference type="NCBI Taxonomy" id="325452"/>
    <lineage>
        <taxon>Eukaryota</taxon>
        <taxon>Sar</taxon>
        <taxon>Stramenopiles</taxon>
        <taxon>Oomycota</taxon>
        <taxon>Peronosporomycetes</taxon>
        <taxon>Peronosporales</taxon>
        <taxon>Peronosporaceae</taxon>
        <taxon>Phytophthora</taxon>
    </lineage>
</organism>
<comment type="cofactor">
    <cofactor evidence="1">
        <name>Mg(2+)</name>
        <dbReference type="ChEBI" id="CHEBI:18420"/>
    </cofactor>
</comment>
<evidence type="ECO:0000256" key="4">
    <source>
        <dbReference type="ARBA" id="ARBA00022695"/>
    </source>
</evidence>
<reference evidence="11" key="2">
    <citation type="submission" date="2020-06" db="EMBL/GenBank/DDBJ databases">
        <authorList>
            <person name="Studholme D.J."/>
        </authorList>
    </citation>
    <scope>NUCLEOTIDE SEQUENCE</scope>
    <source>
        <strain evidence="11">NZFS 3630</strain>
    </source>
</reference>
<feature type="region of interest" description="Disordered" evidence="10">
    <location>
        <begin position="529"/>
        <end position="553"/>
    </location>
</feature>
<dbReference type="GO" id="GO:0046872">
    <property type="term" value="F:metal ion binding"/>
    <property type="evidence" value="ECO:0007669"/>
    <property type="project" value="UniProtKB-KW"/>
</dbReference>
<proteinExistence type="inferred from homology"/>
<dbReference type="PANTHER" id="PTHR12153:SF15">
    <property type="entry name" value="PROTEIN ADENYLYLTRANSFERASE SELO, MITOCHONDRIAL"/>
    <property type="match status" value="1"/>
</dbReference>
<evidence type="ECO:0000256" key="7">
    <source>
        <dbReference type="ARBA" id="ARBA00022840"/>
    </source>
</evidence>
<evidence type="ECO:0000256" key="3">
    <source>
        <dbReference type="ARBA" id="ARBA00022679"/>
    </source>
</evidence>
<keyword evidence="8" id="KW-0460">Magnesium</keyword>
<evidence type="ECO:0000256" key="2">
    <source>
        <dbReference type="ARBA" id="ARBA00009747"/>
    </source>
</evidence>
<keyword evidence="3" id="KW-0808">Transferase</keyword>
<comment type="similarity">
    <text evidence="2">Belongs to the SELO family.</text>
</comment>
<keyword evidence="4" id="KW-0548">Nucleotidyltransferase</keyword>
<keyword evidence="5" id="KW-0479">Metal-binding</keyword>
<evidence type="ECO:0000256" key="5">
    <source>
        <dbReference type="ARBA" id="ARBA00022723"/>
    </source>
</evidence>
<dbReference type="InterPro" id="IPR003846">
    <property type="entry name" value="SelO"/>
</dbReference>
<dbReference type="GO" id="GO:0016779">
    <property type="term" value="F:nucleotidyltransferase activity"/>
    <property type="evidence" value="ECO:0007669"/>
    <property type="project" value="UniProtKB-KW"/>
</dbReference>
<keyword evidence="6" id="KW-0547">Nucleotide-binding</keyword>
<gene>
    <name evidence="11" type="ORF">JM18_007123</name>
</gene>
<dbReference type="GO" id="GO:0005524">
    <property type="term" value="F:ATP binding"/>
    <property type="evidence" value="ECO:0007669"/>
    <property type="project" value="UniProtKB-KW"/>
</dbReference>
<dbReference type="Proteomes" id="UP000792063">
    <property type="component" value="Unassembled WGS sequence"/>
</dbReference>
<comment type="caution">
    <text evidence="11">The sequence shown here is derived from an EMBL/GenBank/DDBJ whole genome shotgun (WGS) entry which is preliminary data.</text>
</comment>
<evidence type="ECO:0000256" key="10">
    <source>
        <dbReference type="SAM" id="MobiDB-lite"/>
    </source>
</evidence>
<dbReference type="EMBL" id="JPWU03000292">
    <property type="protein sequence ID" value="KAG2520405.1"/>
    <property type="molecule type" value="Genomic_DNA"/>
</dbReference>
<dbReference type="AlphaFoldDB" id="A0A921V5C9"/>
<keyword evidence="7" id="KW-0067">ATP-binding</keyword>
<evidence type="ECO:0000256" key="8">
    <source>
        <dbReference type="ARBA" id="ARBA00022842"/>
    </source>
</evidence>
<evidence type="ECO:0000256" key="9">
    <source>
        <dbReference type="ARBA" id="ARBA00031547"/>
    </source>
</evidence>
<evidence type="ECO:0000256" key="6">
    <source>
        <dbReference type="ARBA" id="ARBA00022741"/>
    </source>
</evidence>
<reference evidence="11" key="1">
    <citation type="journal article" date="2015" name="Genom Data">
        <title>Genome sequences of six Phytophthora species associated with forests in New Zealand.</title>
        <authorList>
            <person name="Studholme D.J."/>
            <person name="McDougal R.L."/>
            <person name="Sambles C."/>
            <person name="Hansen E."/>
            <person name="Hardy G."/>
            <person name="Grant M."/>
            <person name="Ganley R.J."/>
            <person name="Williams N.M."/>
        </authorList>
    </citation>
    <scope>NUCLEOTIDE SEQUENCE</scope>
    <source>
        <strain evidence="11">NZFS 3630</strain>
    </source>
</reference>
<protein>
    <recommendedName>
        <fullName evidence="9">Selenoprotein O</fullName>
    </recommendedName>
</protein>
<dbReference type="Pfam" id="PF02696">
    <property type="entry name" value="SelO"/>
    <property type="match status" value="2"/>
</dbReference>
<dbReference type="PANTHER" id="PTHR12153">
    <property type="entry name" value="SELENOPROTEIN O"/>
    <property type="match status" value="1"/>
</dbReference>
<name>A0A921V5C9_9STRA</name>
<evidence type="ECO:0000256" key="1">
    <source>
        <dbReference type="ARBA" id="ARBA00001946"/>
    </source>
</evidence>
<accession>A0A921V5C9</accession>
<sequence>MMARIVGAGSSAATNTGRSRLSRAMSHWRVHPSAHFDNSVLRSLPLDSEPQNFVRNPVKGACFSPIQPTPIVNPELVVTSRDALSLAGIELRPEQDEVQNEYDLQPIASLVPYLAGNALLEGSEPAAQCYCGHQFGFFSGQLGDGAAVYLGEIVQDGNPAGRYELQLKGSGPSADLEDKEGMMKKMLDFTIRQYFPEINSDDRKFQRFFEEVVRRTAKLVAKWQSVGFCHGVLNTDNMSVVGDTLDYGPFGFMEHFDPKHVCNTSDDRSRYRYEAQPEICKWNCGVFADQLGLVMDRTDLQPGLDAFDAVYEEEYMRLMREKLGLTPQNDQGKQDKALTDTLFDVLAHTGADFTCTFRYLSQLDAFGSVESRDSVVQKLVGISETLAQQKRKLELVMGGFSDAQFEMIAMLLQENPARASQYGITPALVAQMATQRKEKELLAAATDDGRMNSVRAAWQDWIDVFVSRIRDEGDAVSDAERRSRMLAVNPLFVLRNHVAQKAIDLAHDGDYASVRHIFELMTHPFDELSDDSDLPYTRPQDPTTAPLCVSCSS</sequence>